<dbReference type="PANTHER" id="PTHR42735">
    <property type="match status" value="1"/>
</dbReference>
<evidence type="ECO:0000256" key="1">
    <source>
        <dbReference type="ARBA" id="ARBA00001933"/>
    </source>
</evidence>
<dbReference type="SUPFAM" id="SSF53383">
    <property type="entry name" value="PLP-dependent transferases"/>
    <property type="match status" value="1"/>
</dbReference>
<dbReference type="InterPro" id="IPR015421">
    <property type="entry name" value="PyrdxlP-dep_Trfase_major"/>
</dbReference>
<dbReference type="Gene3D" id="3.40.640.10">
    <property type="entry name" value="Type I PLP-dependent aspartate aminotransferase-like (Major domain)"/>
    <property type="match status" value="1"/>
</dbReference>
<dbReference type="Pfam" id="PF00282">
    <property type="entry name" value="Pyridoxal_deC"/>
    <property type="match status" value="1"/>
</dbReference>
<comment type="cofactor">
    <cofactor evidence="1">
        <name>pyridoxal 5'-phosphate</name>
        <dbReference type="ChEBI" id="CHEBI:597326"/>
    </cofactor>
</comment>
<dbReference type="InterPro" id="IPR015424">
    <property type="entry name" value="PyrdxlP-dep_Trfase"/>
</dbReference>
<keyword evidence="2" id="KW-0663">Pyridoxal phosphate</keyword>
<name>A0ABV3BP14_9ACTN</name>
<evidence type="ECO:0000256" key="2">
    <source>
        <dbReference type="ARBA" id="ARBA00022898"/>
    </source>
</evidence>
<evidence type="ECO:0000313" key="5">
    <source>
        <dbReference type="EMBL" id="MEU6822490.1"/>
    </source>
</evidence>
<proteinExistence type="predicted"/>
<organism evidence="5 6">
    <name type="scientific">Streptomyces atriruber</name>
    <dbReference type="NCBI Taxonomy" id="545121"/>
    <lineage>
        <taxon>Bacteria</taxon>
        <taxon>Bacillati</taxon>
        <taxon>Actinomycetota</taxon>
        <taxon>Actinomycetes</taxon>
        <taxon>Kitasatosporales</taxon>
        <taxon>Streptomycetaceae</taxon>
        <taxon>Streptomyces</taxon>
    </lineage>
</organism>
<evidence type="ECO:0000313" key="6">
    <source>
        <dbReference type="Proteomes" id="UP001551176"/>
    </source>
</evidence>
<dbReference type="InterPro" id="IPR002129">
    <property type="entry name" value="PyrdxlP-dep_de-COase"/>
</dbReference>
<gene>
    <name evidence="5" type="ORF">ABZ921_17840</name>
</gene>
<sequence length="816" mass="88137">MPDLSDGSTECDPFPETALSTDALAAALADRLAEVPDWHSASDPVRLGFAMSEPHPLALHAAGMFAARNPNNVGVHTRFGDGVRGTRRLEREAVLALGGLMRADSADGYLTSGANEGTLAGLRVGRNALRAAGCRRVVVIASALTHHSVAKAAEILDVDFKALPAGPSWVLEPAALEEAFDALEAEGDETGATGATGVIVVSTAGYYNTGLADPIDRIGSLLGRRIDGASRLRFFHHVDAAHGGMILPFTEPDIPFDFRNRFVHSMVLDPHKSGLMPYSCGVFLCRKGLLGHGAIPAPMSGFVDETVTGSRSGATAAALWSLVFGLAAEGYRETFRGCLDLRDHLADVIRAADPDAVLRPSPGNTVLVVGFSTEGGALPGKLKEHYRLVGNTLPWTDDQGQTTDRLFHHFYVMPHMTRTHIDTFAVDLAAALAEPAAEAGRAAAAPPVPAELKHLRGSSACLRHLVVHPPQRRNPDDYPHAYSFHTFRNRAELGEQLRVESWTPTGDGTDGTDGRDELLVYAPDFDAPFANELFGVLSPQKFSLEVLDRNQQKLSLVGAAHLSVFEDAEQRPHTPVLLANFHADGRFRSAEYKYGDRWHGDELQVFEDSLVVKVGKDARSIRRTGDDYSFSLDTSLELRVTLVDGDAPPRLDRVARHADSALPRRRHLLRGQYRRFPNRFFDVIVELTVGRGFTGTVGTDDLLGESLQGSALLGRSAELGLARVLPRFADGQLLTGLEEVGGEGRYELSVGLDLGARLRQELPGIDVGEPEGLEPRDVVAWAERLYPVARRLQLAGADRDGARHPHWPTGAKGGTA</sequence>
<evidence type="ECO:0000256" key="4">
    <source>
        <dbReference type="SAM" id="MobiDB-lite"/>
    </source>
</evidence>
<comment type="caution">
    <text evidence="5">The sequence shown here is derived from an EMBL/GenBank/DDBJ whole genome shotgun (WGS) entry which is preliminary data.</text>
</comment>
<protein>
    <submittedName>
        <fullName evidence="5">Pyridoxal-dependent decarboxylase</fullName>
    </submittedName>
</protein>
<keyword evidence="3" id="KW-0456">Lyase</keyword>
<dbReference type="EMBL" id="JBEYXV010000008">
    <property type="protein sequence ID" value="MEU6822490.1"/>
    <property type="molecule type" value="Genomic_DNA"/>
</dbReference>
<keyword evidence="6" id="KW-1185">Reference proteome</keyword>
<dbReference type="PANTHER" id="PTHR42735:SF6">
    <property type="entry name" value="SPHINGOSINE-1-PHOSPHATE LYASE 1"/>
    <property type="match status" value="1"/>
</dbReference>
<feature type="region of interest" description="Disordered" evidence="4">
    <location>
        <begin position="797"/>
        <end position="816"/>
    </location>
</feature>
<dbReference type="Proteomes" id="UP001551176">
    <property type="component" value="Unassembled WGS sequence"/>
</dbReference>
<dbReference type="InterPro" id="IPR050477">
    <property type="entry name" value="GrpII_AminoAcid_Decarb"/>
</dbReference>
<reference evidence="5 6" key="1">
    <citation type="submission" date="2024-06" db="EMBL/GenBank/DDBJ databases">
        <title>The Natural Products Discovery Center: Release of the First 8490 Sequenced Strains for Exploring Actinobacteria Biosynthetic Diversity.</title>
        <authorList>
            <person name="Kalkreuter E."/>
            <person name="Kautsar S.A."/>
            <person name="Yang D."/>
            <person name="Bader C.D."/>
            <person name="Teijaro C.N."/>
            <person name="Fluegel L."/>
            <person name="Davis C.M."/>
            <person name="Simpson J.R."/>
            <person name="Lauterbach L."/>
            <person name="Steele A.D."/>
            <person name="Gui C."/>
            <person name="Meng S."/>
            <person name="Li G."/>
            <person name="Viehrig K."/>
            <person name="Ye F."/>
            <person name="Su P."/>
            <person name="Kiefer A.F."/>
            <person name="Nichols A."/>
            <person name="Cepeda A.J."/>
            <person name="Yan W."/>
            <person name="Fan B."/>
            <person name="Jiang Y."/>
            <person name="Adhikari A."/>
            <person name="Zheng C.-J."/>
            <person name="Schuster L."/>
            <person name="Cowan T.M."/>
            <person name="Smanski M.J."/>
            <person name="Chevrette M.G."/>
            <person name="De Carvalho L.P.S."/>
            <person name="Shen B."/>
        </authorList>
    </citation>
    <scope>NUCLEOTIDE SEQUENCE [LARGE SCALE GENOMIC DNA]</scope>
    <source>
        <strain evidence="5 6">NPDC046838</strain>
    </source>
</reference>
<dbReference type="RefSeq" id="WP_359349730.1">
    <property type="nucleotide sequence ID" value="NZ_JBEYXV010000008.1"/>
</dbReference>
<accession>A0ABV3BP14</accession>
<evidence type="ECO:0000256" key="3">
    <source>
        <dbReference type="ARBA" id="ARBA00023239"/>
    </source>
</evidence>